<comment type="caution">
    <text evidence="3">The sequence shown here is derived from an EMBL/GenBank/DDBJ whole genome shotgun (WGS) entry which is preliminary data.</text>
</comment>
<name>A0AAU9MSC8_9ASTR</name>
<dbReference type="Proteomes" id="UP001157418">
    <property type="component" value="Unassembled WGS sequence"/>
</dbReference>
<reference evidence="3 4" key="1">
    <citation type="submission" date="2022-01" db="EMBL/GenBank/DDBJ databases">
        <authorList>
            <person name="Xiong W."/>
            <person name="Schranz E."/>
        </authorList>
    </citation>
    <scope>NUCLEOTIDE SEQUENCE [LARGE SCALE GENOMIC DNA]</scope>
</reference>
<feature type="coiled-coil region" evidence="1">
    <location>
        <begin position="252"/>
        <end position="283"/>
    </location>
</feature>
<evidence type="ECO:0008006" key="5">
    <source>
        <dbReference type="Google" id="ProtNLM"/>
    </source>
</evidence>
<gene>
    <name evidence="3" type="ORF">LVIROSA_LOCUS15328</name>
</gene>
<feature type="compositionally biased region" description="Acidic residues" evidence="2">
    <location>
        <begin position="224"/>
        <end position="246"/>
    </location>
</feature>
<organism evidence="3 4">
    <name type="scientific">Lactuca virosa</name>
    <dbReference type="NCBI Taxonomy" id="75947"/>
    <lineage>
        <taxon>Eukaryota</taxon>
        <taxon>Viridiplantae</taxon>
        <taxon>Streptophyta</taxon>
        <taxon>Embryophyta</taxon>
        <taxon>Tracheophyta</taxon>
        <taxon>Spermatophyta</taxon>
        <taxon>Magnoliopsida</taxon>
        <taxon>eudicotyledons</taxon>
        <taxon>Gunneridae</taxon>
        <taxon>Pentapetalae</taxon>
        <taxon>asterids</taxon>
        <taxon>campanulids</taxon>
        <taxon>Asterales</taxon>
        <taxon>Asteraceae</taxon>
        <taxon>Cichorioideae</taxon>
        <taxon>Cichorieae</taxon>
        <taxon>Lactucinae</taxon>
        <taxon>Lactuca</taxon>
    </lineage>
</organism>
<dbReference type="EMBL" id="CAKMRJ010002223">
    <property type="protein sequence ID" value="CAH1428396.1"/>
    <property type="molecule type" value="Genomic_DNA"/>
</dbReference>
<feature type="compositionally biased region" description="Basic and acidic residues" evidence="2">
    <location>
        <begin position="336"/>
        <end position="361"/>
    </location>
</feature>
<feature type="compositionally biased region" description="Acidic residues" evidence="2">
    <location>
        <begin position="313"/>
        <end position="335"/>
    </location>
</feature>
<evidence type="ECO:0000256" key="2">
    <source>
        <dbReference type="SAM" id="MobiDB-lite"/>
    </source>
</evidence>
<evidence type="ECO:0000313" key="4">
    <source>
        <dbReference type="Proteomes" id="UP001157418"/>
    </source>
</evidence>
<keyword evidence="1" id="KW-0175">Coiled coil</keyword>
<dbReference type="AlphaFoldDB" id="A0AAU9MSC8"/>
<evidence type="ECO:0000256" key="1">
    <source>
        <dbReference type="SAM" id="Coils"/>
    </source>
</evidence>
<protein>
    <recommendedName>
        <fullName evidence="5">Ubiquitin-like domain-containing protein</fullName>
    </recommendedName>
</protein>
<accession>A0AAU9MSC8</accession>
<feature type="compositionally biased region" description="Basic and acidic residues" evidence="2">
    <location>
        <begin position="301"/>
        <end position="312"/>
    </location>
</feature>
<feature type="region of interest" description="Disordered" evidence="2">
    <location>
        <begin position="223"/>
        <end position="252"/>
    </location>
</feature>
<evidence type="ECO:0000313" key="3">
    <source>
        <dbReference type="EMBL" id="CAH1428396.1"/>
    </source>
</evidence>
<sequence length="413" mass="47919">MGFGALLKMKITDIPLKLGFYVLQKFDYERMVIDIEGKELKVTAESVHDMLGIPIGGTKLTQLDQWPKDDTSYDEWKQQFKKDSIIRLSAIKNVIVSTTQADFNFKLNFLVLFVNTFCESTSMGRCNLFPLSYISRKTDISNIDWCSYVLDCLFRTKNSYIPYSDTNFFVGPLAFLVLFYADNIHSEALTVTHKRPTICSWSSKKIRYRETFEQEKGRFGLGELNEEFVNEQDEGDTDLEDSDSDKDEDHSVEAYESKISKMLNSFERMKEKLNSKLNDAITKFPEKERINLTPIIGQKTNDQKENEDKEGNGEEDNDNDGSQPEEDYLLDSNEAENERIKNDGDNNKKEGETEVKEKDGKNNQNDNDEEKKADDNEETIIMKRLFNKLKMKICWIKLLTTLWTMSLELEFQV</sequence>
<dbReference type="PANTHER" id="PTHR34835">
    <property type="entry name" value="OS07G0283600 PROTEIN-RELATED"/>
    <property type="match status" value="1"/>
</dbReference>
<proteinExistence type="predicted"/>
<keyword evidence="4" id="KW-1185">Reference proteome</keyword>
<dbReference type="PANTHER" id="PTHR34835:SF90">
    <property type="entry name" value="AMINOTRANSFERASE-LIKE PLANT MOBILE DOMAIN-CONTAINING PROTEIN"/>
    <property type="match status" value="1"/>
</dbReference>
<feature type="region of interest" description="Disordered" evidence="2">
    <location>
        <begin position="292"/>
        <end position="374"/>
    </location>
</feature>